<dbReference type="EMBL" id="JAVXUP010000261">
    <property type="protein sequence ID" value="KAK3032660.1"/>
    <property type="molecule type" value="Genomic_DNA"/>
</dbReference>
<dbReference type="InterPro" id="IPR013103">
    <property type="entry name" value="RVT_2"/>
</dbReference>
<dbReference type="Pfam" id="PF07727">
    <property type="entry name" value="RVT_2"/>
    <property type="match status" value="1"/>
</dbReference>
<proteinExistence type="predicted"/>
<dbReference type="AlphaFoldDB" id="A0AA88X592"/>
<evidence type="ECO:0000256" key="1">
    <source>
        <dbReference type="SAM" id="Coils"/>
    </source>
</evidence>
<organism evidence="3 4">
    <name type="scientific">Escallonia herrerae</name>
    <dbReference type="NCBI Taxonomy" id="1293975"/>
    <lineage>
        <taxon>Eukaryota</taxon>
        <taxon>Viridiplantae</taxon>
        <taxon>Streptophyta</taxon>
        <taxon>Embryophyta</taxon>
        <taxon>Tracheophyta</taxon>
        <taxon>Spermatophyta</taxon>
        <taxon>Magnoliopsida</taxon>
        <taxon>eudicotyledons</taxon>
        <taxon>Gunneridae</taxon>
        <taxon>Pentapetalae</taxon>
        <taxon>asterids</taxon>
        <taxon>campanulids</taxon>
        <taxon>Escalloniales</taxon>
        <taxon>Escalloniaceae</taxon>
        <taxon>Escallonia</taxon>
    </lineage>
</organism>
<keyword evidence="1" id="KW-0175">Coiled coil</keyword>
<protein>
    <recommendedName>
        <fullName evidence="2">Reverse transcriptase Ty1/copia-type domain-containing protein</fullName>
    </recommendedName>
</protein>
<reference evidence="3" key="1">
    <citation type="submission" date="2022-12" db="EMBL/GenBank/DDBJ databases">
        <title>Draft genome assemblies for two species of Escallonia (Escalloniales).</title>
        <authorList>
            <person name="Chanderbali A."/>
            <person name="Dervinis C."/>
            <person name="Anghel I."/>
            <person name="Soltis D."/>
            <person name="Soltis P."/>
            <person name="Zapata F."/>
        </authorList>
    </citation>
    <scope>NUCLEOTIDE SEQUENCE</scope>
    <source>
        <strain evidence="3">UCBG64.0493</strain>
        <tissue evidence="3">Leaf</tissue>
    </source>
</reference>
<evidence type="ECO:0000313" key="4">
    <source>
        <dbReference type="Proteomes" id="UP001188597"/>
    </source>
</evidence>
<feature type="coiled-coil region" evidence="1">
    <location>
        <begin position="333"/>
        <end position="381"/>
    </location>
</feature>
<evidence type="ECO:0000313" key="3">
    <source>
        <dbReference type="EMBL" id="KAK3032660.1"/>
    </source>
</evidence>
<name>A0AA88X592_9ASTE</name>
<feature type="domain" description="Reverse transcriptase Ty1/copia-type" evidence="2">
    <location>
        <begin position="231"/>
        <end position="299"/>
    </location>
</feature>
<dbReference type="Proteomes" id="UP001188597">
    <property type="component" value="Unassembled WGS sequence"/>
</dbReference>
<accession>A0AA88X592</accession>
<keyword evidence="4" id="KW-1185">Reference proteome</keyword>
<gene>
    <name evidence="3" type="ORF">RJ639_034926</name>
</gene>
<comment type="caution">
    <text evidence="3">The sequence shown here is derived from an EMBL/GenBank/DDBJ whole genome shotgun (WGS) entry which is preliminary data.</text>
</comment>
<sequence length="458" mass="51556">MASTLHLLMELALPRKPVRFVAIEDHVDEKKLQQAEPVEELIPVPLLEEDTEHCFAANHATKYFSTRHPKFLLSDPCATIIHAAPRVFMRLGLQNSSGMTHSLFAQPDSTLFYPVPNRFTALADYVVRLALVFCHKTVLVTLKNGPRILAQVVLHRNQNFSVGSSLLPTLLLHSSITSGSIEGQTIGISHKVGQLFELINLSIPHRLTIPHQSTAFVASQNSLEMWHSRLGSDLDGIYILKQDLIHHFEMKDLGTLSYFLGLEVSIASDGYYLSQAKYASNLLSRAGLIDSKIASTPIEPNVRFYDLKDVELDCVQFMTQNKIRALTEKNIMIEDLNKNDQSLVQINEDLNEKNDIYAKVAEDLRKKIRVARKQLREVDDNHKITNQLVIVLAKCMVELLCVGWRDKTEGGGSGEEDGEEGTWRGVRLKMGLRGPKDPKFISPELSAYFLHDDIRPSK</sequence>
<evidence type="ECO:0000259" key="2">
    <source>
        <dbReference type="Pfam" id="PF07727"/>
    </source>
</evidence>